<gene>
    <name evidence="2" type="ORF">L9F63_017465</name>
</gene>
<comment type="caution">
    <text evidence="2">The sequence shown here is derived from an EMBL/GenBank/DDBJ whole genome shotgun (WGS) entry which is preliminary data.</text>
</comment>
<dbReference type="AlphaFoldDB" id="A0AAD7ZZJ2"/>
<feature type="non-terminal residue" evidence="2">
    <location>
        <position position="1"/>
    </location>
</feature>
<accession>A0AAD7ZZJ2</accession>
<keyword evidence="1" id="KW-0812">Transmembrane</keyword>
<proteinExistence type="predicted"/>
<evidence type="ECO:0000313" key="2">
    <source>
        <dbReference type="EMBL" id="KAJ9589336.1"/>
    </source>
</evidence>
<keyword evidence="3" id="KW-1185">Reference proteome</keyword>
<protein>
    <submittedName>
        <fullName evidence="2">Uncharacterized protein</fullName>
    </submittedName>
</protein>
<dbReference type="Proteomes" id="UP001233999">
    <property type="component" value="Unassembled WGS sequence"/>
</dbReference>
<reference evidence="2" key="2">
    <citation type="submission" date="2023-05" db="EMBL/GenBank/DDBJ databases">
        <authorList>
            <person name="Fouks B."/>
        </authorList>
    </citation>
    <scope>NUCLEOTIDE SEQUENCE</scope>
    <source>
        <strain evidence="2">Stay&amp;Tobe</strain>
        <tissue evidence="2">Testes</tissue>
    </source>
</reference>
<organism evidence="2 3">
    <name type="scientific">Diploptera punctata</name>
    <name type="common">Pacific beetle cockroach</name>
    <dbReference type="NCBI Taxonomy" id="6984"/>
    <lineage>
        <taxon>Eukaryota</taxon>
        <taxon>Metazoa</taxon>
        <taxon>Ecdysozoa</taxon>
        <taxon>Arthropoda</taxon>
        <taxon>Hexapoda</taxon>
        <taxon>Insecta</taxon>
        <taxon>Pterygota</taxon>
        <taxon>Neoptera</taxon>
        <taxon>Polyneoptera</taxon>
        <taxon>Dictyoptera</taxon>
        <taxon>Blattodea</taxon>
        <taxon>Blaberoidea</taxon>
        <taxon>Blaberidae</taxon>
        <taxon>Diplopterinae</taxon>
        <taxon>Diploptera</taxon>
    </lineage>
</organism>
<evidence type="ECO:0000313" key="3">
    <source>
        <dbReference type="Proteomes" id="UP001233999"/>
    </source>
</evidence>
<feature type="transmembrane region" description="Helical" evidence="1">
    <location>
        <begin position="65"/>
        <end position="86"/>
    </location>
</feature>
<name>A0AAD7ZZJ2_DIPPU</name>
<reference evidence="2" key="1">
    <citation type="journal article" date="2023" name="IScience">
        <title>Live-bearing cockroach genome reveals convergent evolutionary mechanisms linked to viviparity in insects and beyond.</title>
        <authorList>
            <person name="Fouks B."/>
            <person name="Harrison M.C."/>
            <person name="Mikhailova A.A."/>
            <person name="Marchal E."/>
            <person name="English S."/>
            <person name="Carruthers M."/>
            <person name="Jennings E.C."/>
            <person name="Chiamaka E.L."/>
            <person name="Frigard R.A."/>
            <person name="Pippel M."/>
            <person name="Attardo G.M."/>
            <person name="Benoit J.B."/>
            <person name="Bornberg-Bauer E."/>
            <person name="Tobe S.S."/>
        </authorList>
    </citation>
    <scope>NUCLEOTIDE SEQUENCE</scope>
    <source>
        <strain evidence="2">Stay&amp;Tobe</strain>
    </source>
</reference>
<evidence type="ECO:0000256" key="1">
    <source>
        <dbReference type="SAM" id="Phobius"/>
    </source>
</evidence>
<keyword evidence="1" id="KW-1133">Transmembrane helix</keyword>
<sequence length="90" mass="10348">MQVKKKVMIMHKMSINCNLNFRAVDRGQPSCSNSIFFFRRKLTVKGCCPLCEIYLRSVGMRPLRFAFHLIVITPLGSSFNLSIQIICTFT</sequence>
<keyword evidence="1" id="KW-0472">Membrane</keyword>
<dbReference type="EMBL" id="JASPKZ010004950">
    <property type="protein sequence ID" value="KAJ9589336.1"/>
    <property type="molecule type" value="Genomic_DNA"/>
</dbReference>